<evidence type="ECO:0000256" key="1">
    <source>
        <dbReference type="SAM" id="Coils"/>
    </source>
</evidence>
<sequence length="1007" mass="114479">MGLKKIFSKDKKDKQDNSSLKSHSSRRDSTASFQKTFSTWGHKEKEKIKHLSLSSTSSHNSTARNTKRLSEPSPATSSVSLSHQLPPTRENKVTQNYDQQQRAVQQQKRHSSTNPFANSPVTSPITPSGSTRDINNIVNVLRNSISSEASLSTFASATDEEKHTQYNTSHEAMPVTIKSVEQESTNPFLVETRSKDVDPAGAAVKQEKRQSQVFCPLPMRANNDSNKYELSDDEYRHTDDSIKDAPLTPPDSAKNETDSQDDNESLYTELLAVQYQLDAVNPNNAVEIKHRLKGVNHLLTKALDNSSHLESRLKSVIETSKQTIIAISEENKALKTSDETTKAELEQIKQQHEELNQKHQGQLLVYQGLKDQHDGVVKENQELLQKTQNLNAQLDQHIATSDNVSLLHNNGKSTNEAEEGNADIQDRLKKILALSASAQLLNKQLEDKLQTTTTQHAQELEALKQTFEAEKQQHLEAKKQEILALEAAKDQQLQLKQQELVDLQTRLEKEMAQELELKQQELLALQIKMDTDAKTLESTHQAEIQALEQEQKQKQETLLLERKTESDEHIAALEKSHQTELHDVQTKLEQENQSKLESLESEHEKALQELKDKAETDMKVLEEQHQSKMQALEVKYTALITDVTKDIEQEQQKWQQKESELTSRIESLEKSNNDSKQELESQNTHMKELEEENGRFKSQIDILKSDTSDDVQKVAKENVAYKQELDLLHKEKETLQKEHVIVVTELATLTKALESTKQENLGLQSKMDETQQQLLELQSSKEMSDKVLKERIQMINEQSAQSLIDAQQQHETKLSEVQQECQQLKDQLEAIEQASKKAAESVLDENERLENHLRELEERSQSAALENAALKEEVELLGKSTSKKSIVTENQQLKAELKAMRNFRQENENLTEMVECLQAKVKELSIEDSMYNKIDSKEDSNQAEQLMLTHTTAQLGLIEYLEGENDVSLAISKFKKQLEAQMRKFASTISENNIGPIPSASTSERMR</sequence>
<feature type="region of interest" description="Disordered" evidence="2">
    <location>
        <begin position="198"/>
        <end position="263"/>
    </location>
</feature>
<name>S2IV45_MUCC1</name>
<proteinExistence type="predicted"/>
<dbReference type="AlphaFoldDB" id="S2IV45"/>
<gene>
    <name evidence="3" type="ORF">HMPREF1544_11764</name>
</gene>
<keyword evidence="1" id="KW-0175">Coiled coil</keyword>
<reference evidence="4" key="1">
    <citation type="submission" date="2013-05" db="EMBL/GenBank/DDBJ databases">
        <title>The Genome sequence of Mucor circinelloides f. circinelloides 1006PhL.</title>
        <authorList>
            <consortium name="The Broad Institute Genomics Platform"/>
            <person name="Cuomo C."/>
            <person name="Earl A."/>
            <person name="Findley K."/>
            <person name="Lee S.C."/>
            <person name="Walker B."/>
            <person name="Young S."/>
            <person name="Zeng Q."/>
            <person name="Gargeya S."/>
            <person name="Fitzgerald M."/>
            <person name="Haas B."/>
            <person name="Abouelleil A."/>
            <person name="Allen A.W."/>
            <person name="Alvarado L."/>
            <person name="Arachchi H.M."/>
            <person name="Berlin A.M."/>
            <person name="Chapman S.B."/>
            <person name="Gainer-Dewar J."/>
            <person name="Goldberg J."/>
            <person name="Griggs A."/>
            <person name="Gujja S."/>
            <person name="Hansen M."/>
            <person name="Howarth C."/>
            <person name="Imamovic A."/>
            <person name="Ireland A."/>
            <person name="Larimer J."/>
            <person name="McCowan C."/>
            <person name="Murphy C."/>
            <person name="Pearson M."/>
            <person name="Poon T.W."/>
            <person name="Priest M."/>
            <person name="Roberts A."/>
            <person name="Saif S."/>
            <person name="Shea T."/>
            <person name="Sisk P."/>
            <person name="Sykes S."/>
            <person name="Wortman J."/>
            <person name="Nusbaum C."/>
            <person name="Birren B."/>
        </authorList>
    </citation>
    <scope>NUCLEOTIDE SEQUENCE [LARGE SCALE GENOMIC DNA]</scope>
    <source>
        <strain evidence="4">1006PhL</strain>
    </source>
</reference>
<feature type="compositionally biased region" description="Basic and acidic residues" evidence="2">
    <location>
        <begin position="7"/>
        <end position="16"/>
    </location>
</feature>
<feature type="compositionally biased region" description="Basic and acidic residues" evidence="2">
    <location>
        <begin position="226"/>
        <end position="243"/>
    </location>
</feature>
<feature type="region of interest" description="Disordered" evidence="2">
    <location>
        <begin position="654"/>
        <end position="694"/>
    </location>
</feature>
<feature type="compositionally biased region" description="Polar residues" evidence="2">
    <location>
        <begin position="73"/>
        <end position="85"/>
    </location>
</feature>
<dbReference type="VEuPathDB" id="FungiDB:HMPREF1544_11764"/>
<feature type="compositionally biased region" description="Polar residues" evidence="2">
    <location>
        <begin position="30"/>
        <end position="39"/>
    </location>
</feature>
<dbReference type="STRING" id="1220926.S2IV45"/>
<dbReference type="InParanoid" id="S2IV45"/>
<dbReference type="OrthoDB" id="2252112at2759"/>
<dbReference type="OMA" id="RETEMNI"/>
<feature type="compositionally biased region" description="Low complexity" evidence="2">
    <location>
        <begin position="95"/>
        <end position="106"/>
    </location>
</feature>
<evidence type="ECO:0000313" key="3">
    <source>
        <dbReference type="EMBL" id="EPB81526.1"/>
    </source>
</evidence>
<feature type="coiled-coil region" evidence="1">
    <location>
        <begin position="442"/>
        <end position="557"/>
    </location>
</feature>
<organism evidence="3 4">
    <name type="scientific">Mucor circinelloides f. circinelloides (strain 1006PhL)</name>
    <name type="common">Mucormycosis agent</name>
    <name type="synonym">Calyptromyces circinelloides</name>
    <dbReference type="NCBI Taxonomy" id="1220926"/>
    <lineage>
        <taxon>Eukaryota</taxon>
        <taxon>Fungi</taxon>
        <taxon>Fungi incertae sedis</taxon>
        <taxon>Mucoromycota</taxon>
        <taxon>Mucoromycotina</taxon>
        <taxon>Mucoromycetes</taxon>
        <taxon>Mucorales</taxon>
        <taxon>Mucorineae</taxon>
        <taxon>Mucoraceae</taxon>
        <taxon>Mucor</taxon>
    </lineage>
</organism>
<accession>S2IV45</accession>
<evidence type="ECO:0000256" key="2">
    <source>
        <dbReference type="SAM" id="MobiDB-lite"/>
    </source>
</evidence>
<feature type="region of interest" description="Disordered" evidence="2">
    <location>
        <begin position="1"/>
        <end position="132"/>
    </location>
</feature>
<feature type="compositionally biased region" description="Low complexity" evidence="2">
    <location>
        <begin position="51"/>
        <end position="62"/>
    </location>
</feature>
<protein>
    <submittedName>
        <fullName evidence="3">Uncharacterized protein</fullName>
    </submittedName>
</protein>
<evidence type="ECO:0000313" key="4">
    <source>
        <dbReference type="Proteomes" id="UP000014254"/>
    </source>
</evidence>
<dbReference type="EMBL" id="KE124168">
    <property type="protein sequence ID" value="EPB81526.1"/>
    <property type="molecule type" value="Genomic_DNA"/>
</dbReference>
<keyword evidence="4" id="KW-1185">Reference proteome</keyword>
<feature type="coiled-coil region" evidence="1">
    <location>
        <begin position="338"/>
        <end position="400"/>
    </location>
</feature>
<feature type="compositionally biased region" description="Polar residues" evidence="2">
    <location>
        <begin position="112"/>
        <end position="132"/>
    </location>
</feature>
<dbReference type="Proteomes" id="UP000014254">
    <property type="component" value="Unassembled WGS sequence"/>
</dbReference>